<dbReference type="Gene3D" id="2.60.40.10">
    <property type="entry name" value="Immunoglobulins"/>
    <property type="match status" value="1"/>
</dbReference>
<proteinExistence type="predicted"/>
<dbReference type="InterPro" id="IPR049804">
    <property type="entry name" value="Choice_anch_L"/>
</dbReference>
<dbReference type="NCBIfam" id="TIGR04131">
    <property type="entry name" value="Bac_Flav_CTERM"/>
    <property type="match status" value="1"/>
</dbReference>
<dbReference type="InterPro" id="IPR026341">
    <property type="entry name" value="T9SS_type_B"/>
</dbReference>
<evidence type="ECO:0000313" key="2">
    <source>
        <dbReference type="EMBL" id="SEA45975.1"/>
    </source>
</evidence>
<feature type="signal peptide" evidence="1">
    <location>
        <begin position="1"/>
        <end position="20"/>
    </location>
</feature>
<dbReference type="EMBL" id="FNRD01000004">
    <property type="protein sequence ID" value="SEA45975.1"/>
    <property type="molecule type" value="Genomic_DNA"/>
</dbReference>
<sequence>MKSLKTILLCVFLCCFPILGKTQSFTVNDTYTAQNLVDILTNNSTCATTSNSNASGDTFSGTKNSYSYFNSGPSGFPFAEGVLLSTWSSVNSVGPFVRNSGGGGKLWLGDADLNQAINIKSINATVLEFDFIPLTNFISFNYIFASNEYQDAFPCEYSDGFAFLIKEKGSTGSYKNLAVIPGSSTPVSSTNIHPAISYTNPTSGATKSCAAINENYFGQLNTSIPNSSPINYSGQTKVMTAETIVTAGTLYHIKLVIADDEFEYFDSAVFLQAGSFVSKIDLGADRLLATNNGVCFGENYIIDTKLPTTYSYKWYKNNTLIAGEVDPSYTVKNSGTYKVEITLNPTTCTATNEIKIEYTPEIVLNNTTLVQCDDNGDGVSFFDLTKVDTQIKNNDSSLSAVAYYETLAEAKGSVNAITNSTSYANKSQNQILYARVTNSYGCVNYAELTLQISNKSIGPLNPFMTCDLDTTQDGLSIFDLNAEITPTVLNGLAAGLNVEYYLNPADALSKKNVIPNVFKNTTPYQQIIYAKIINGPDCYAITPITLIIDTFIPPNFQDLNSSLCNGNTINIAVATGFSSYLWNTGETTNIITVAAAGDYFVTVTNSNGCSATKKFYITASGIATINSTTINDFAGNENSVLIEYTGPGDYEFSIDGSYFQDNPQFEGVAAGTYIAYARDKNGCGISTPFVFYVLDYPRYFTPNGDGYNDHWNIENLDLLPKSTITIFNRYGKLLKEISPTSAGWNGTFNGRPLTADDYWFNLTFEDGKIIKGHFSLKR</sequence>
<dbReference type="Proteomes" id="UP000198951">
    <property type="component" value="Unassembled WGS sequence"/>
</dbReference>
<dbReference type="AlphaFoldDB" id="A0A1H4BCP8"/>
<dbReference type="InterPro" id="IPR013783">
    <property type="entry name" value="Ig-like_fold"/>
</dbReference>
<name>A0A1H4BCP8_9FLAO</name>
<gene>
    <name evidence="2" type="ORF">SAMN05443667_104294</name>
</gene>
<accession>A0A1H4BCP8</accession>
<organism evidence="2 3">
    <name type="scientific">Flavobacterium gillisiae</name>
    <dbReference type="NCBI Taxonomy" id="150146"/>
    <lineage>
        <taxon>Bacteria</taxon>
        <taxon>Pseudomonadati</taxon>
        <taxon>Bacteroidota</taxon>
        <taxon>Flavobacteriia</taxon>
        <taxon>Flavobacteriales</taxon>
        <taxon>Flavobacteriaceae</taxon>
        <taxon>Flavobacterium</taxon>
    </lineage>
</organism>
<protein>
    <submittedName>
        <fullName evidence="2">Gliding motility-associated C-terminal domain-containing protein</fullName>
    </submittedName>
</protein>
<dbReference type="NCBIfam" id="NF038133">
    <property type="entry name" value="choice_anch_L"/>
    <property type="match status" value="1"/>
</dbReference>
<dbReference type="Pfam" id="PF13585">
    <property type="entry name" value="CHU_C"/>
    <property type="match status" value="1"/>
</dbReference>
<dbReference type="RefSeq" id="WP_176980592.1">
    <property type="nucleotide sequence ID" value="NZ_FNRD01000004.1"/>
</dbReference>
<feature type="chain" id="PRO_5011736862" evidence="1">
    <location>
        <begin position="21"/>
        <end position="778"/>
    </location>
</feature>
<reference evidence="3" key="1">
    <citation type="submission" date="2016-10" db="EMBL/GenBank/DDBJ databases">
        <authorList>
            <person name="Varghese N."/>
            <person name="Submissions S."/>
        </authorList>
    </citation>
    <scope>NUCLEOTIDE SEQUENCE [LARGE SCALE GENOMIC DNA]</scope>
    <source>
        <strain evidence="3">DSM 22376</strain>
    </source>
</reference>
<evidence type="ECO:0000256" key="1">
    <source>
        <dbReference type="SAM" id="SignalP"/>
    </source>
</evidence>
<dbReference type="STRING" id="150146.SAMN05443667_104294"/>
<evidence type="ECO:0000313" key="3">
    <source>
        <dbReference type="Proteomes" id="UP000198951"/>
    </source>
</evidence>
<keyword evidence="1" id="KW-0732">Signal</keyword>
<keyword evidence="3" id="KW-1185">Reference proteome</keyword>